<dbReference type="InterPro" id="IPR052577">
    <property type="entry name" value="VWA7"/>
</dbReference>
<gene>
    <name evidence="3" type="ORF">COCON_G00081980</name>
</gene>
<dbReference type="Proteomes" id="UP001152803">
    <property type="component" value="Unassembled WGS sequence"/>
</dbReference>
<evidence type="ECO:0000256" key="1">
    <source>
        <dbReference type="SAM" id="SignalP"/>
    </source>
</evidence>
<dbReference type="AlphaFoldDB" id="A0A9Q1DQ02"/>
<proteinExistence type="predicted"/>
<evidence type="ECO:0000313" key="3">
    <source>
        <dbReference type="EMBL" id="KAJ8276446.1"/>
    </source>
</evidence>
<keyword evidence="4" id="KW-1185">Reference proteome</keyword>
<dbReference type="InterPro" id="IPR056862">
    <property type="entry name" value="VWA7_N"/>
</dbReference>
<evidence type="ECO:0000259" key="2">
    <source>
        <dbReference type="Pfam" id="PF25107"/>
    </source>
</evidence>
<evidence type="ECO:0000313" key="4">
    <source>
        <dbReference type="Proteomes" id="UP001152803"/>
    </source>
</evidence>
<protein>
    <recommendedName>
        <fullName evidence="2">VWA7 N-terminal domain-containing protein</fullName>
    </recommendedName>
</protein>
<dbReference type="PANTHER" id="PTHR14905:SF18">
    <property type="entry name" value="VON WILLEBRAND FACTOR A DOMAIN-CONTAINING 10, TANDEM DUPLICATE 1-RELATED"/>
    <property type="match status" value="1"/>
</dbReference>
<sequence length="233" mass="25584">MGWTLHVLLLGLLLPGLQAFKPLLGNSITHREITEIAILRKTIEVCRALAIAEGRDFPLPTGGRLSASIVQRACSPNNGSLWSAVKFKDSIITIYLSNADVDVIYLLSDRHHFRGEEFTGSRALITDGMASIKATVQQGNFISARFTLGKICHTLQDFYSNSNWIELENEHPNTNLIRPDEGIGYIAGEINKDNDGADHGHLHRAAAAMAVEATMELLEDIRGAAGESNFLQY</sequence>
<dbReference type="Pfam" id="PF25107">
    <property type="entry name" value="VWA7_N"/>
    <property type="match status" value="1"/>
</dbReference>
<dbReference type="PANTHER" id="PTHR14905">
    <property type="entry name" value="NG37"/>
    <property type="match status" value="1"/>
</dbReference>
<reference evidence="3" key="1">
    <citation type="journal article" date="2023" name="Science">
        <title>Genome structures resolve the early diversification of teleost fishes.</title>
        <authorList>
            <person name="Parey E."/>
            <person name="Louis A."/>
            <person name="Montfort J."/>
            <person name="Bouchez O."/>
            <person name="Roques C."/>
            <person name="Iampietro C."/>
            <person name="Lluch J."/>
            <person name="Castinel A."/>
            <person name="Donnadieu C."/>
            <person name="Desvignes T."/>
            <person name="Floi Bucao C."/>
            <person name="Jouanno E."/>
            <person name="Wen M."/>
            <person name="Mejri S."/>
            <person name="Dirks R."/>
            <person name="Jansen H."/>
            <person name="Henkel C."/>
            <person name="Chen W.J."/>
            <person name="Zahm M."/>
            <person name="Cabau C."/>
            <person name="Klopp C."/>
            <person name="Thompson A.W."/>
            <person name="Robinson-Rechavi M."/>
            <person name="Braasch I."/>
            <person name="Lecointre G."/>
            <person name="Bobe J."/>
            <person name="Postlethwait J.H."/>
            <person name="Berthelot C."/>
            <person name="Roest Crollius H."/>
            <person name="Guiguen Y."/>
        </authorList>
    </citation>
    <scope>NUCLEOTIDE SEQUENCE</scope>
    <source>
        <strain evidence="3">Concon-B</strain>
    </source>
</reference>
<feature type="chain" id="PRO_5040487844" description="VWA7 N-terminal domain-containing protein" evidence="1">
    <location>
        <begin position="20"/>
        <end position="233"/>
    </location>
</feature>
<keyword evidence="1" id="KW-0732">Signal</keyword>
<comment type="caution">
    <text evidence="3">The sequence shown here is derived from an EMBL/GenBank/DDBJ whole genome shotgun (WGS) entry which is preliminary data.</text>
</comment>
<dbReference type="EMBL" id="JAFJMO010000005">
    <property type="protein sequence ID" value="KAJ8276446.1"/>
    <property type="molecule type" value="Genomic_DNA"/>
</dbReference>
<feature type="domain" description="VWA7 N-terminal" evidence="2">
    <location>
        <begin position="70"/>
        <end position="188"/>
    </location>
</feature>
<organism evidence="3 4">
    <name type="scientific">Conger conger</name>
    <name type="common">Conger eel</name>
    <name type="synonym">Muraena conger</name>
    <dbReference type="NCBI Taxonomy" id="82655"/>
    <lineage>
        <taxon>Eukaryota</taxon>
        <taxon>Metazoa</taxon>
        <taxon>Chordata</taxon>
        <taxon>Craniata</taxon>
        <taxon>Vertebrata</taxon>
        <taxon>Euteleostomi</taxon>
        <taxon>Actinopterygii</taxon>
        <taxon>Neopterygii</taxon>
        <taxon>Teleostei</taxon>
        <taxon>Anguilliformes</taxon>
        <taxon>Congridae</taxon>
        <taxon>Conger</taxon>
    </lineage>
</organism>
<dbReference type="OrthoDB" id="301415at2759"/>
<feature type="signal peptide" evidence="1">
    <location>
        <begin position="1"/>
        <end position="19"/>
    </location>
</feature>
<accession>A0A9Q1DQ02</accession>
<name>A0A9Q1DQ02_CONCO</name>